<evidence type="ECO:0000313" key="7">
    <source>
        <dbReference type="EMBL" id="HJG88736.1"/>
    </source>
</evidence>
<evidence type="ECO:0000256" key="2">
    <source>
        <dbReference type="ARBA" id="ARBA00023015"/>
    </source>
</evidence>
<organism evidence="7 8">
    <name type="scientific">Barnesiella viscericola</name>
    <dbReference type="NCBI Taxonomy" id="397865"/>
    <lineage>
        <taxon>Bacteria</taxon>
        <taxon>Pseudomonadati</taxon>
        <taxon>Bacteroidota</taxon>
        <taxon>Bacteroidia</taxon>
        <taxon>Bacteroidales</taxon>
        <taxon>Barnesiellaceae</taxon>
        <taxon>Barnesiella</taxon>
    </lineage>
</organism>
<dbReference type="CDD" id="cd06171">
    <property type="entry name" value="Sigma70_r4"/>
    <property type="match status" value="1"/>
</dbReference>
<reference evidence="7" key="2">
    <citation type="submission" date="2021-09" db="EMBL/GenBank/DDBJ databases">
        <authorList>
            <person name="Gilroy R."/>
        </authorList>
    </citation>
    <scope>NUCLEOTIDE SEQUENCE</scope>
    <source>
        <strain evidence="7">CHK121-7720</strain>
    </source>
</reference>
<dbReference type="Gene3D" id="1.10.1740.10">
    <property type="match status" value="1"/>
</dbReference>
<keyword evidence="3" id="KW-0731">Sigma factor</keyword>
<keyword evidence="2" id="KW-0805">Transcription regulation</keyword>
<dbReference type="InterPro" id="IPR007627">
    <property type="entry name" value="RNA_pol_sigma70_r2"/>
</dbReference>
<dbReference type="Pfam" id="PF08281">
    <property type="entry name" value="Sigma70_r4_2"/>
    <property type="match status" value="1"/>
</dbReference>
<feature type="domain" description="RNA polymerase sigma-70 region 2" evidence="5">
    <location>
        <begin position="12"/>
        <end position="76"/>
    </location>
</feature>
<dbReference type="SUPFAM" id="SSF88659">
    <property type="entry name" value="Sigma3 and sigma4 domains of RNA polymerase sigma factors"/>
    <property type="match status" value="1"/>
</dbReference>
<dbReference type="EMBL" id="DYUD01000015">
    <property type="protein sequence ID" value="HJG88736.1"/>
    <property type="molecule type" value="Genomic_DNA"/>
</dbReference>
<evidence type="ECO:0000259" key="6">
    <source>
        <dbReference type="Pfam" id="PF08281"/>
    </source>
</evidence>
<gene>
    <name evidence="7" type="ORF">K8U91_04570</name>
</gene>
<dbReference type="InterPro" id="IPR013325">
    <property type="entry name" value="RNA_pol_sigma_r2"/>
</dbReference>
<evidence type="ECO:0000256" key="3">
    <source>
        <dbReference type="ARBA" id="ARBA00023082"/>
    </source>
</evidence>
<dbReference type="InterPro" id="IPR014284">
    <property type="entry name" value="RNA_pol_sigma-70_dom"/>
</dbReference>
<evidence type="ECO:0000313" key="8">
    <source>
        <dbReference type="Proteomes" id="UP000757103"/>
    </source>
</evidence>
<accession>A0A921MRD2</accession>
<evidence type="ECO:0000259" key="5">
    <source>
        <dbReference type="Pfam" id="PF04542"/>
    </source>
</evidence>
<protein>
    <submittedName>
        <fullName evidence="7">RNA polymerase sigma factor</fullName>
    </submittedName>
</protein>
<reference evidence="7" key="1">
    <citation type="journal article" date="2021" name="PeerJ">
        <title>Extensive microbial diversity within the chicken gut microbiome revealed by metagenomics and culture.</title>
        <authorList>
            <person name="Gilroy R."/>
            <person name="Ravi A."/>
            <person name="Getino M."/>
            <person name="Pursley I."/>
            <person name="Horton D.L."/>
            <person name="Alikhan N.F."/>
            <person name="Baker D."/>
            <person name="Gharbi K."/>
            <person name="Hall N."/>
            <person name="Watson M."/>
            <person name="Adriaenssens E.M."/>
            <person name="Foster-Nyarko E."/>
            <person name="Jarju S."/>
            <person name="Secka A."/>
            <person name="Antonio M."/>
            <person name="Oren A."/>
            <person name="Chaudhuri R.R."/>
            <person name="La Ragione R."/>
            <person name="Hildebrand F."/>
            <person name="Pallen M.J."/>
        </authorList>
    </citation>
    <scope>NUCLEOTIDE SEQUENCE</scope>
    <source>
        <strain evidence="7">CHK121-7720</strain>
    </source>
</reference>
<dbReference type="Proteomes" id="UP000757103">
    <property type="component" value="Unassembled WGS sequence"/>
</dbReference>
<proteinExistence type="inferred from homology"/>
<comment type="similarity">
    <text evidence="1">Belongs to the sigma-70 factor family. ECF subfamily.</text>
</comment>
<dbReference type="AlphaFoldDB" id="A0A921MRD2"/>
<dbReference type="Pfam" id="PF04542">
    <property type="entry name" value="Sigma70_r2"/>
    <property type="match status" value="1"/>
</dbReference>
<comment type="caution">
    <text evidence="7">The sequence shown here is derived from an EMBL/GenBank/DDBJ whole genome shotgun (WGS) entry which is preliminary data.</text>
</comment>
<name>A0A921MRD2_9BACT</name>
<dbReference type="InterPro" id="IPR013324">
    <property type="entry name" value="RNA_pol_sigma_r3/r4-like"/>
</dbReference>
<dbReference type="GO" id="GO:0016987">
    <property type="term" value="F:sigma factor activity"/>
    <property type="evidence" value="ECO:0007669"/>
    <property type="project" value="UniProtKB-KW"/>
</dbReference>
<dbReference type="NCBIfam" id="TIGR02937">
    <property type="entry name" value="sigma70-ECF"/>
    <property type="match status" value="1"/>
</dbReference>
<sequence length="163" mass="18925">MSQEDFEQRVVRLQGALLGFARSLTRNDDDAKDLLQETSLKALVSKEMYRESGNIKNWLCTIMFNLFVNCHRSATRQQSLSIDCQIPEDETFCEIDTECSFSATDIERIMSLLPPDSRTLFELYLQGYHYDEIARSQGLPLGTVKTRIFRIKQELRAYKKQIV</sequence>
<dbReference type="PANTHER" id="PTHR43133:SF25">
    <property type="entry name" value="RNA POLYMERASE SIGMA FACTOR RFAY-RELATED"/>
    <property type="match status" value="1"/>
</dbReference>
<dbReference type="InterPro" id="IPR036388">
    <property type="entry name" value="WH-like_DNA-bd_sf"/>
</dbReference>
<dbReference type="Gene3D" id="1.10.10.10">
    <property type="entry name" value="Winged helix-like DNA-binding domain superfamily/Winged helix DNA-binding domain"/>
    <property type="match status" value="1"/>
</dbReference>
<evidence type="ECO:0000256" key="1">
    <source>
        <dbReference type="ARBA" id="ARBA00010641"/>
    </source>
</evidence>
<evidence type="ECO:0000256" key="4">
    <source>
        <dbReference type="ARBA" id="ARBA00023163"/>
    </source>
</evidence>
<feature type="domain" description="RNA polymerase sigma factor 70 region 4 type 2" evidence="6">
    <location>
        <begin position="105"/>
        <end position="155"/>
    </location>
</feature>
<dbReference type="PANTHER" id="PTHR43133">
    <property type="entry name" value="RNA POLYMERASE ECF-TYPE SIGMA FACTO"/>
    <property type="match status" value="1"/>
</dbReference>
<dbReference type="GO" id="GO:0003677">
    <property type="term" value="F:DNA binding"/>
    <property type="evidence" value="ECO:0007669"/>
    <property type="project" value="InterPro"/>
</dbReference>
<dbReference type="RefSeq" id="WP_273305775.1">
    <property type="nucleotide sequence ID" value="NZ_CAWVJN010000002.1"/>
</dbReference>
<dbReference type="InterPro" id="IPR039425">
    <property type="entry name" value="RNA_pol_sigma-70-like"/>
</dbReference>
<dbReference type="GO" id="GO:0006352">
    <property type="term" value="P:DNA-templated transcription initiation"/>
    <property type="evidence" value="ECO:0007669"/>
    <property type="project" value="InterPro"/>
</dbReference>
<dbReference type="SUPFAM" id="SSF88946">
    <property type="entry name" value="Sigma2 domain of RNA polymerase sigma factors"/>
    <property type="match status" value="1"/>
</dbReference>
<keyword evidence="4" id="KW-0804">Transcription</keyword>
<dbReference type="InterPro" id="IPR013249">
    <property type="entry name" value="RNA_pol_sigma70_r4_t2"/>
</dbReference>